<dbReference type="InterPro" id="IPR026846">
    <property type="entry name" value="Nse2(Mms21)"/>
</dbReference>
<accession>A0A9P4S9A9</accession>
<evidence type="ECO:0000256" key="3">
    <source>
        <dbReference type="ARBA" id="ARBA00008212"/>
    </source>
</evidence>
<dbReference type="PANTHER" id="PTHR21330">
    <property type="entry name" value="E3 SUMO-PROTEIN LIGASE NSE2"/>
    <property type="match status" value="1"/>
</dbReference>
<evidence type="ECO:0000256" key="11">
    <source>
        <dbReference type="SAM" id="MobiDB-lite"/>
    </source>
</evidence>
<feature type="compositionally biased region" description="Polar residues" evidence="11">
    <location>
        <begin position="152"/>
        <end position="165"/>
    </location>
</feature>
<name>A0A9P4S9A9_9PEZI</name>
<feature type="compositionally biased region" description="Acidic residues" evidence="11">
    <location>
        <begin position="173"/>
        <end position="184"/>
    </location>
</feature>
<feature type="compositionally biased region" description="Polar residues" evidence="11">
    <location>
        <begin position="1"/>
        <end position="28"/>
    </location>
</feature>
<gene>
    <name evidence="13" type="ORF">M501DRAFT_977565</name>
</gene>
<dbReference type="Gene3D" id="3.30.40.10">
    <property type="entry name" value="Zinc/RING finger domain, C3HC4 (zinc finger)"/>
    <property type="match status" value="1"/>
</dbReference>
<evidence type="ECO:0000256" key="10">
    <source>
        <dbReference type="PROSITE-ProRule" id="PRU00452"/>
    </source>
</evidence>
<evidence type="ECO:0000256" key="8">
    <source>
        <dbReference type="ARBA" id="ARBA00022833"/>
    </source>
</evidence>
<evidence type="ECO:0000256" key="4">
    <source>
        <dbReference type="ARBA" id="ARBA00022679"/>
    </source>
</evidence>
<keyword evidence="5" id="KW-0479">Metal-binding</keyword>
<dbReference type="PANTHER" id="PTHR21330:SF1">
    <property type="entry name" value="E3 SUMO-PROTEIN LIGASE NSE2"/>
    <property type="match status" value="1"/>
</dbReference>
<evidence type="ECO:0000256" key="1">
    <source>
        <dbReference type="ARBA" id="ARBA00004123"/>
    </source>
</evidence>
<reference evidence="13" key="1">
    <citation type="journal article" date="2020" name="Stud. Mycol.">
        <title>101 Dothideomycetes genomes: a test case for predicting lifestyles and emergence of pathogens.</title>
        <authorList>
            <person name="Haridas S."/>
            <person name="Albert R."/>
            <person name="Binder M."/>
            <person name="Bloem J."/>
            <person name="Labutti K."/>
            <person name="Salamov A."/>
            <person name="Andreopoulos B."/>
            <person name="Baker S."/>
            <person name="Barry K."/>
            <person name="Bills G."/>
            <person name="Bluhm B."/>
            <person name="Cannon C."/>
            <person name="Castanera R."/>
            <person name="Culley D."/>
            <person name="Daum C."/>
            <person name="Ezra D."/>
            <person name="Gonzalez J."/>
            <person name="Henrissat B."/>
            <person name="Kuo A."/>
            <person name="Liang C."/>
            <person name="Lipzen A."/>
            <person name="Lutzoni F."/>
            <person name="Magnuson J."/>
            <person name="Mondo S."/>
            <person name="Nolan M."/>
            <person name="Ohm R."/>
            <person name="Pangilinan J."/>
            <person name="Park H.-J."/>
            <person name="Ramirez L."/>
            <person name="Alfaro M."/>
            <person name="Sun H."/>
            <person name="Tritt A."/>
            <person name="Yoshinaga Y."/>
            <person name="Zwiers L.-H."/>
            <person name="Turgeon B."/>
            <person name="Goodwin S."/>
            <person name="Spatafora J."/>
            <person name="Crous P."/>
            <person name="Grigoriev I."/>
        </authorList>
    </citation>
    <scope>NUCLEOTIDE SEQUENCE</scope>
    <source>
        <strain evidence="13">CBS 101060</strain>
    </source>
</reference>
<dbReference type="Pfam" id="PF11789">
    <property type="entry name" value="zf-Nse"/>
    <property type="match status" value="1"/>
</dbReference>
<evidence type="ECO:0000256" key="2">
    <source>
        <dbReference type="ARBA" id="ARBA00004718"/>
    </source>
</evidence>
<evidence type="ECO:0000256" key="6">
    <source>
        <dbReference type="ARBA" id="ARBA00022771"/>
    </source>
</evidence>
<dbReference type="InterPro" id="IPR004181">
    <property type="entry name" value="Znf_MIZ"/>
</dbReference>
<dbReference type="OrthoDB" id="756301at2759"/>
<protein>
    <recommendedName>
        <fullName evidence="12">SP-RING-type domain-containing protein</fullName>
    </recommendedName>
</protein>
<feature type="region of interest" description="Disordered" evidence="11">
    <location>
        <begin position="1"/>
        <end position="51"/>
    </location>
</feature>
<dbReference type="GO" id="GO:0016925">
    <property type="term" value="P:protein sumoylation"/>
    <property type="evidence" value="ECO:0007669"/>
    <property type="project" value="TreeGrafter"/>
</dbReference>
<dbReference type="GO" id="GO:0061665">
    <property type="term" value="F:SUMO ligase activity"/>
    <property type="evidence" value="ECO:0007669"/>
    <property type="project" value="TreeGrafter"/>
</dbReference>
<dbReference type="InterPro" id="IPR013083">
    <property type="entry name" value="Znf_RING/FYVE/PHD"/>
</dbReference>
<comment type="similarity">
    <text evidence="3">Belongs to the NSE2 family.</text>
</comment>
<feature type="compositionally biased region" description="Basic and acidic residues" evidence="11">
    <location>
        <begin position="103"/>
        <end position="117"/>
    </location>
</feature>
<organism evidence="13 14">
    <name type="scientific">Patellaria atrata CBS 101060</name>
    <dbReference type="NCBI Taxonomy" id="1346257"/>
    <lineage>
        <taxon>Eukaryota</taxon>
        <taxon>Fungi</taxon>
        <taxon>Dikarya</taxon>
        <taxon>Ascomycota</taxon>
        <taxon>Pezizomycotina</taxon>
        <taxon>Dothideomycetes</taxon>
        <taxon>Dothideomycetes incertae sedis</taxon>
        <taxon>Patellariales</taxon>
        <taxon>Patellariaceae</taxon>
        <taxon>Patellaria</taxon>
    </lineage>
</organism>
<feature type="region of interest" description="Disordered" evidence="11">
    <location>
        <begin position="377"/>
        <end position="448"/>
    </location>
</feature>
<dbReference type="GO" id="GO:0008270">
    <property type="term" value="F:zinc ion binding"/>
    <property type="evidence" value="ECO:0007669"/>
    <property type="project" value="UniProtKB-KW"/>
</dbReference>
<keyword evidence="7" id="KW-0833">Ubl conjugation pathway</keyword>
<dbReference type="EMBL" id="MU006099">
    <property type="protein sequence ID" value="KAF2837423.1"/>
    <property type="molecule type" value="Genomic_DNA"/>
</dbReference>
<comment type="caution">
    <text evidence="13">The sequence shown here is derived from an EMBL/GenBank/DDBJ whole genome shotgun (WGS) entry which is preliminary data.</text>
</comment>
<comment type="subcellular location">
    <subcellularLocation>
        <location evidence="1">Nucleus</location>
    </subcellularLocation>
</comment>
<dbReference type="CDD" id="cd16651">
    <property type="entry name" value="SPL-RING_NSE2"/>
    <property type="match status" value="1"/>
</dbReference>
<evidence type="ECO:0000259" key="12">
    <source>
        <dbReference type="PROSITE" id="PS51044"/>
    </source>
</evidence>
<dbReference type="GO" id="GO:0005634">
    <property type="term" value="C:nucleus"/>
    <property type="evidence" value="ECO:0007669"/>
    <property type="project" value="UniProtKB-SubCell"/>
</dbReference>
<keyword evidence="14" id="KW-1185">Reference proteome</keyword>
<feature type="region of interest" description="Disordered" evidence="11">
    <location>
        <begin position="152"/>
        <end position="199"/>
    </location>
</feature>
<evidence type="ECO:0000313" key="13">
    <source>
        <dbReference type="EMBL" id="KAF2837423.1"/>
    </source>
</evidence>
<sequence length="448" mass="49533">MSSKPRQSGRPSSAQRRHILTSQSSQTALPAYQPPAHSLNPAGQRALDGLHQTHSLRKLQQHQQAAHTAISDAAYQINERYALQKEREKKAVVKRRQSGSRPTETDNRRSEQTEEMRESVEQMTIQMEEAVRKLVDAQRAAIAIENGLSAVSNQSASQVLQNTQSQRHRPVDADGDDDMTDFDPTDPAAGNQSQAPPAFAPSEAFRHHLRDDKQRYQSRSYTTRYAENNDYKNFRRLVWAAQHPSDDPPPMPNANTWFPNRGSPAPGTTMILTQGNGEDADSDDDMVVMRSKVSTKCPLTLMEFSDPVSSLKCPHTFERSAITSLIEGSDVDGMGNRRRPLRNQDKAVRCPVPGCSKTIMLADLHADQVIIRQIRRVQDSRNKGEESDEDEGAAPESVDGNDEAPPSTFRTVAPKVESSARSRVHSTASGGAPPRSTQVIDLGGRVSE</sequence>
<dbReference type="GO" id="GO:0000724">
    <property type="term" value="P:double-strand break repair via homologous recombination"/>
    <property type="evidence" value="ECO:0007669"/>
    <property type="project" value="InterPro"/>
</dbReference>
<keyword evidence="8" id="KW-0862">Zinc</keyword>
<dbReference type="AlphaFoldDB" id="A0A9P4S9A9"/>
<keyword evidence="9" id="KW-0539">Nucleus</keyword>
<evidence type="ECO:0000256" key="5">
    <source>
        <dbReference type="ARBA" id="ARBA00022723"/>
    </source>
</evidence>
<evidence type="ECO:0000256" key="7">
    <source>
        <dbReference type="ARBA" id="ARBA00022786"/>
    </source>
</evidence>
<keyword evidence="4" id="KW-0808">Transferase</keyword>
<evidence type="ECO:0000313" key="14">
    <source>
        <dbReference type="Proteomes" id="UP000799429"/>
    </source>
</evidence>
<dbReference type="Proteomes" id="UP000799429">
    <property type="component" value="Unassembled WGS sequence"/>
</dbReference>
<dbReference type="SUPFAM" id="SSF57850">
    <property type="entry name" value="RING/U-box"/>
    <property type="match status" value="1"/>
</dbReference>
<feature type="compositionally biased region" description="Polar residues" evidence="11">
    <location>
        <begin position="419"/>
        <end position="439"/>
    </location>
</feature>
<feature type="domain" description="SP-RING-type" evidence="12">
    <location>
        <begin position="282"/>
        <end position="384"/>
    </location>
</feature>
<proteinExistence type="inferred from homology"/>
<dbReference type="GO" id="GO:0030915">
    <property type="term" value="C:Smc5-Smc6 complex"/>
    <property type="evidence" value="ECO:0007669"/>
    <property type="project" value="InterPro"/>
</dbReference>
<keyword evidence="6 10" id="KW-0863">Zinc-finger</keyword>
<feature type="region of interest" description="Disordered" evidence="11">
    <location>
        <begin position="86"/>
        <end position="117"/>
    </location>
</feature>
<evidence type="ECO:0000256" key="9">
    <source>
        <dbReference type="ARBA" id="ARBA00023242"/>
    </source>
</evidence>
<dbReference type="PROSITE" id="PS51044">
    <property type="entry name" value="ZF_SP_RING"/>
    <property type="match status" value="1"/>
</dbReference>
<comment type="pathway">
    <text evidence="2">Protein modification; protein sumoylation.</text>
</comment>